<evidence type="ECO:0000256" key="5">
    <source>
        <dbReference type="ARBA" id="ARBA00022989"/>
    </source>
</evidence>
<dbReference type="Proteomes" id="UP000736583">
    <property type="component" value="Unassembled WGS sequence"/>
</dbReference>
<comment type="subcellular location">
    <subcellularLocation>
        <location evidence="1">Cell membrane</location>
        <topology evidence="1">Multi-pass membrane protein</topology>
    </subcellularLocation>
</comment>
<feature type="domain" description="HAMP" evidence="13">
    <location>
        <begin position="323"/>
        <end position="377"/>
    </location>
</feature>
<keyword evidence="15" id="KW-1185">Reference proteome</keyword>
<evidence type="ECO:0000313" key="14">
    <source>
        <dbReference type="EMBL" id="MBU5592466.1"/>
    </source>
</evidence>
<keyword evidence="10" id="KW-0175">Coiled coil</keyword>
<evidence type="ECO:0000256" key="2">
    <source>
        <dbReference type="ARBA" id="ARBA00022475"/>
    </source>
</evidence>
<accession>A0ABS6F2F2</accession>
<evidence type="ECO:0000256" key="3">
    <source>
        <dbReference type="ARBA" id="ARBA00022500"/>
    </source>
</evidence>
<sequence>MEMNSEKYNEDKKKSGKLKKVKSLRRELTTLMLVVSLLPIIGIVSANLYSLTSTIKENFGDIVEQSLGKVGQVLLESSKRNSDSVKYLSQDPDIKDVINNPQSKENFTRNLSSFINTNSDVCNVFIAYDEGTFIAEPNPVLPEGFDARTREWYKESVNSSDKVVMSKPYIDAATKETIITYSKAIKDSTGKNNAVLGIDVKLSKVTDLISNITIGKNGYVAVLDNNGTIIAHGNKTSMGKTKKEEPWIEEVMKYEDLKPTPIDIAGEKQIAFKVKDAETGFIIVGFIYQSELNTLILKEVTLPLIIFAVFVVIIIIAAAIYSKKVQKPILEMVAILDKIKEGDFTEKAEMKKGYNREIQSVVMGLNSVIDDMTELLKGVKNTTEKVREASDSLFTITKEATEVGEEVARAVEQIAEGATSQAQQLNESVSVAESLGDEVNKSLNRATEMLEASKGVKVASEEGSKAIIDLKNAYIKNEEASKEVSEKVDQVAESSNQISSITETIKAITDQTNLLALNASIEAARAGEAGKGFTVVAEEVRKLAEESSKSAEEIEKVIETIKSNVKDLYSKTEFTKELNLETGESINITTEKFKFILDRIEELEKNVEAVNVELNLVHSSKDVVVENISEVATVSEETAATTEEVSASSEEQASGLHEIANQAEILNNYAEGLEELIEKFKV</sequence>
<dbReference type="CDD" id="cd12912">
    <property type="entry name" value="PDC2_MCP_like"/>
    <property type="match status" value="1"/>
</dbReference>
<keyword evidence="7 9" id="KW-0807">Transducer</keyword>
<dbReference type="Pfam" id="PF00015">
    <property type="entry name" value="MCPsignal"/>
    <property type="match status" value="1"/>
</dbReference>
<keyword evidence="3" id="KW-0145">Chemotaxis</keyword>
<organism evidence="14 15">
    <name type="scientific">Clostridium simiarum</name>
    <dbReference type="NCBI Taxonomy" id="2841506"/>
    <lineage>
        <taxon>Bacteria</taxon>
        <taxon>Bacillati</taxon>
        <taxon>Bacillota</taxon>
        <taxon>Clostridia</taxon>
        <taxon>Eubacteriales</taxon>
        <taxon>Clostridiaceae</taxon>
        <taxon>Clostridium</taxon>
    </lineage>
</organism>
<dbReference type="PANTHER" id="PTHR32089">
    <property type="entry name" value="METHYL-ACCEPTING CHEMOTAXIS PROTEIN MCPB"/>
    <property type="match status" value="1"/>
</dbReference>
<dbReference type="PANTHER" id="PTHR32089:SF114">
    <property type="entry name" value="METHYL-ACCEPTING CHEMOTAXIS PROTEIN MCPB"/>
    <property type="match status" value="1"/>
</dbReference>
<dbReference type="EMBL" id="JAHLQL010000004">
    <property type="protein sequence ID" value="MBU5592466.1"/>
    <property type="molecule type" value="Genomic_DNA"/>
</dbReference>
<protein>
    <submittedName>
        <fullName evidence="14">Methyl-accepting chemotaxis protein</fullName>
    </submittedName>
</protein>
<evidence type="ECO:0000256" key="6">
    <source>
        <dbReference type="ARBA" id="ARBA00023136"/>
    </source>
</evidence>
<dbReference type="Pfam" id="PF02743">
    <property type="entry name" value="dCache_1"/>
    <property type="match status" value="1"/>
</dbReference>
<keyword evidence="5 11" id="KW-1133">Transmembrane helix</keyword>
<dbReference type="InterPro" id="IPR003660">
    <property type="entry name" value="HAMP_dom"/>
</dbReference>
<feature type="coiled-coil region" evidence="10">
    <location>
        <begin position="551"/>
        <end position="620"/>
    </location>
</feature>
<name>A0ABS6F2F2_9CLOT</name>
<evidence type="ECO:0000256" key="7">
    <source>
        <dbReference type="ARBA" id="ARBA00023224"/>
    </source>
</evidence>
<keyword evidence="6 11" id="KW-0472">Membrane</keyword>
<comment type="caution">
    <text evidence="14">The sequence shown here is derived from an EMBL/GenBank/DDBJ whole genome shotgun (WGS) entry which is preliminary data.</text>
</comment>
<evidence type="ECO:0000256" key="10">
    <source>
        <dbReference type="SAM" id="Coils"/>
    </source>
</evidence>
<keyword evidence="2" id="KW-1003">Cell membrane</keyword>
<feature type="transmembrane region" description="Helical" evidence="11">
    <location>
        <begin position="300"/>
        <end position="322"/>
    </location>
</feature>
<keyword evidence="4 11" id="KW-0812">Transmembrane</keyword>
<evidence type="ECO:0000256" key="4">
    <source>
        <dbReference type="ARBA" id="ARBA00022692"/>
    </source>
</evidence>
<comment type="similarity">
    <text evidence="8">Belongs to the methyl-accepting chemotaxis (MCP) protein family.</text>
</comment>
<evidence type="ECO:0000259" key="12">
    <source>
        <dbReference type="PROSITE" id="PS50111"/>
    </source>
</evidence>
<gene>
    <name evidence="14" type="ORF">KQI89_11935</name>
</gene>
<evidence type="ECO:0000259" key="13">
    <source>
        <dbReference type="PROSITE" id="PS50885"/>
    </source>
</evidence>
<evidence type="ECO:0000256" key="8">
    <source>
        <dbReference type="ARBA" id="ARBA00029447"/>
    </source>
</evidence>
<dbReference type="InterPro" id="IPR033479">
    <property type="entry name" value="dCache_1"/>
</dbReference>
<dbReference type="InterPro" id="IPR004089">
    <property type="entry name" value="MCPsignal_dom"/>
</dbReference>
<reference evidence="14 15" key="1">
    <citation type="submission" date="2021-06" db="EMBL/GenBank/DDBJ databases">
        <authorList>
            <person name="Sun Q."/>
            <person name="Li D."/>
        </authorList>
    </citation>
    <scope>NUCLEOTIDE SEQUENCE [LARGE SCALE GENOMIC DNA]</scope>
    <source>
        <strain evidence="14 15">MSJ-4</strain>
    </source>
</reference>
<dbReference type="SMART" id="SM00283">
    <property type="entry name" value="MA"/>
    <property type="match status" value="1"/>
</dbReference>
<evidence type="ECO:0000256" key="11">
    <source>
        <dbReference type="SAM" id="Phobius"/>
    </source>
</evidence>
<feature type="domain" description="Methyl-accepting transducer" evidence="12">
    <location>
        <begin position="396"/>
        <end position="653"/>
    </location>
</feature>
<dbReference type="PROSITE" id="PS50885">
    <property type="entry name" value="HAMP"/>
    <property type="match status" value="1"/>
</dbReference>
<proteinExistence type="inferred from homology"/>
<evidence type="ECO:0000313" key="15">
    <source>
        <dbReference type="Proteomes" id="UP000736583"/>
    </source>
</evidence>
<dbReference type="CDD" id="cd18773">
    <property type="entry name" value="PDC1_HK_sensor"/>
    <property type="match status" value="1"/>
</dbReference>
<dbReference type="PROSITE" id="PS50111">
    <property type="entry name" value="CHEMOTAXIS_TRANSDUC_2"/>
    <property type="match status" value="1"/>
</dbReference>
<evidence type="ECO:0000256" key="1">
    <source>
        <dbReference type="ARBA" id="ARBA00004651"/>
    </source>
</evidence>
<evidence type="ECO:0000256" key="9">
    <source>
        <dbReference type="PROSITE-ProRule" id="PRU00284"/>
    </source>
</evidence>